<dbReference type="eggNOG" id="KOG1884">
    <property type="taxonomic scope" value="Eukaryota"/>
</dbReference>
<keyword evidence="4" id="KW-1185">Reference proteome</keyword>
<evidence type="ECO:0000256" key="1">
    <source>
        <dbReference type="SAM" id="MobiDB-lite"/>
    </source>
</evidence>
<dbReference type="GeneTree" id="ENSGT00390000016791"/>
<organism evidence="3 4">
    <name type="scientific">Lepisosteus oculatus</name>
    <name type="common">Spotted gar</name>
    <dbReference type="NCBI Taxonomy" id="7918"/>
    <lineage>
        <taxon>Eukaryota</taxon>
        <taxon>Metazoa</taxon>
        <taxon>Chordata</taxon>
        <taxon>Craniata</taxon>
        <taxon>Vertebrata</taxon>
        <taxon>Euteleostomi</taxon>
        <taxon>Actinopterygii</taxon>
        <taxon>Neopterygii</taxon>
        <taxon>Holostei</taxon>
        <taxon>Semionotiformes</taxon>
        <taxon>Lepisosteidae</taxon>
        <taxon>Lepisosteus</taxon>
    </lineage>
</organism>
<name>W5N9M4_LEPOC</name>
<evidence type="ECO:0000259" key="2">
    <source>
        <dbReference type="Pfam" id="PF14649"/>
    </source>
</evidence>
<reference evidence="4" key="1">
    <citation type="submission" date="2011-12" db="EMBL/GenBank/DDBJ databases">
        <title>The Draft Genome of Lepisosteus oculatus.</title>
        <authorList>
            <consortium name="The Broad Institute Genome Assembly &amp; Analysis Group"/>
            <consortium name="Computational R&amp;D Group"/>
            <consortium name="and Sequencing Platform"/>
            <person name="Di Palma F."/>
            <person name="Alfoldi J."/>
            <person name="Johnson J."/>
            <person name="Berlin A."/>
            <person name="Gnerre S."/>
            <person name="Jaffe D."/>
            <person name="MacCallum I."/>
            <person name="Young S."/>
            <person name="Walker B.J."/>
            <person name="Lander E.S."/>
            <person name="Lindblad-Toh K."/>
        </authorList>
    </citation>
    <scope>NUCLEOTIDE SEQUENCE [LARGE SCALE GENOMIC DNA]</scope>
</reference>
<evidence type="ECO:0000313" key="3">
    <source>
        <dbReference type="Ensembl" id="ENSLOCP00000017333.1"/>
    </source>
</evidence>
<feature type="region of interest" description="Disordered" evidence="1">
    <location>
        <begin position="1881"/>
        <end position="1907"/>
    </location>
</feature>
<dbReference type="GO" id="GO:0007268">
    <property type="term" value="P:chemical synaptic transmission"/>
    <property type="evidence" value="ECO:0000318"/>
    <property type="project" value="GO_Central"/>
</dbReference>
<dbReference type="InterPro" id="IPR028107">
    <property type="entry name" value="Spatacsin_C_dom"/>
</dbReference>
<dbReference type="GO" id="GO:0030424">
    <property type="term" value="C:axon"/>
    <property type="evidence" value="ECO:0000318"/>
    <property type="project" value="GO_Central"/>
</dbReference>
<dbReference type="Pfam" id="PF14649">
    <property type="entry name" value="Spatacsin_C"/>
    <property type="match status" value="1"/>
</dbReference>
<protein>
    <submittedName>
        <fullName evidence="3">SPG11 vesicle trafficking associated, spatacsin</fullName>
    </submittedName>
</protein>
<feature type="compositionally biased region" description="Polar residues" evidence="1">
    <location>
        <begin position="1891"/>
        <end position="1903"/>
    </location>
</feature>
<dbReference type="GO" id="GO:0007409">
    <property type="term" value="P:axonogenesis"/>
    <property type="evidence" value="ECO:0000318"/>
    <property type="project" value="GO_Central"/>
</dbReference>
<dbReference type="GO" id="GO:0048489">
    <property type="term" value="P:synaptic vesicle transport"/>
    <property type="evidence" value="ECO:0000318"/>
    <property type="project" value="GO_Central"/>
</dbReference>
<feature type="domain" description="Spatacsin C-terminal" evidence="2">
    <location>
        <begin position="2038"/>
        <end position="2328"/>
    </location>
</feature>
<dbReference type="EMBL" id="AHAT01024795">
    <property type="status" value="NOT_ANNOTATED_CDS"/>
    <property type="molecule type" value="Genomic_DNA"/>
</dbReference>
<dbReference type="PANTHER" id="PTHR13650">
    <property type="entry name" value="SPATACSIN"/>
    <property type="match status" value="1"/>
</dbReference>
<dbReference type="EMBL" id="AHAT01024794">
    <property type="status" value="NOT_ANNOTATED_CDS"/>
    <property type="molecule type" value="Genomic_DNA"/>
</dbReference>
<dbReference type="PANTHER" id="PTHR13650:SF0">
    <property type="entry name" value="SPATACSIN"/>
    <property type="match status" value="1"/>
</dbReference>
<proteinExistence type="predicted"/>
<accession>W5N9M4</accession>
<dbReference type="Ensembl" id="ENSLOCT00000017364.1">
    <property type="protein sequence ID" value="ENSLOCP00000017333.1"/>
    <property type="gene ID" value="ENSLOCG00000014059.1"/>
</dbReference>
<dbReference type="EMBL" id="AHAT01024793">
    <property type="status" value="NOT_ANNOTATED_CDS"/>
    <property type="molecule type" value="Genomic_DNA"/>
</dbReference>
<reference evidence="3" key="3">
    <citation type="submission" date="2025-09" db="UniProtKB">
        <authorList>
            <consortium name="Ensembl"/>
        </authorList>
    </citation>
    <scope>IDENTIFICATION</scope>
</reference>
<dbReference type="InterPro" id="IPR028103">
    <property type="entry name" value="Spatacsin"/>
</dbReference>
<dbReference type="Proteomes" id="UP000018468">
    <property type="component" value="Linkage group LG3"/>
</dbReference>
<dbReference type="GO" id="GO:0005737">
    <property type="term" value="C:cytoplasm"/>
    <property type="evidence" value="ECO:0000318"/>
    <property type="project" value="GO_Central"/>
</dbReference>
<dbReference type="Bgee" id="ENSLOCG00000014059">
    <property type="expression patterns" value="Expressed in testis and 13 other cell types or tissues"/>
</dbReference>
<sequence>LSANGSLQITTIANSSRTYERTVEEEECVDFVWEDPAVPCVDGGRPRLLALDSSKGLRLYKLEAAEAEEVDTVTCVGTCTAENLLQLVIGEDLSVSQCMSLILLWFGNGRSFVLLNSCILVQLVWDDRGASPQVLGCHILGLPQQALDNITDCQICRGTLFLLANTGHIYIFDMNEGRHLASVDLPLYNLAISGENDSVPRLSSFSLFQVSQDLATVVAVTCFNSAICVDLNNYFRRYPEHMLCCQSPVCPPLRPAGALDQDCLSSAAYSQTLLGGSFHVDRSWEARLSLLYNKARASTHQYEAGTPWYHALPQVEGKRTAEVPCAASPLVWGARLRNTEHSQAESSPAVKEGVMKFQLHGESLAPASLAVSEFSAVLTFVLPRSEEALTVFWDLQNQEVIYRHSSRLCMPVQHCGEEQLCLFLKAVGLSLLLFGVTQEELLNRLMVYGSAGTVDSLCHLNGWSRCSIPIHALKAGLKNHQLDTVDFFLKSKENILCPPASYTLPEQSVIIPTHSQLKNVEDLCPALDLLCSAIKETHSEAQSKQFSEQLLNITMTFLNKQVREILCSTDELDDCLQKCVDILNKYISELRIFMKKFPWTTAVGTSTLSSDHTEGSGIGLWQNWHRLSTEDVVQSAILNNDIPQAQAFFRSVQNPAERLEDLLNMGLLCALRCLSGKDLCQATALLRNMGFNVKEQLHTICLYTDDKDLRDFVVEELQKQHYLPDKEQRMVKFIKQVESLCSLPATRCKKSQSRRRYFCFLHFKSVLINADFVVYFCILKSNLFDGTVFVQWAVFFFHNAKKKVIFSFALIENADSCDSAVLWRYLTSLHDWPRISQWIQSLHFVNGKPSQPTQWPVLTADTVDRSTLCSSYMKNEILDLLARGGVFIQSELSDFEQVLWRLSQAGGVMQQSPPVPQYQSLGGPDFHTRFVLYCLENDLKYLLYVYLEHYDLNPRNCAVLADKSLYEIHPWFEMLVKMQEIPRNPTDPSVIFQSSLTNAQILFPSSQASVSSMLLEGHSLLALSTIMFAPGGFDQVVSQTGEGDDSLWKVDLQLLKMALSPYPKLKSALFPQTSSRGAPPSDISIYHLLQSLHPLDPSRLFGWQSANTLATVDASAELPHFSSPHIVNKYAVIESLDFLYYLRHGRPSFAFGTFLVQQSSNTTFFREQIILAIDQAYILGLLHFDVPSVTAACVGFCELLGVSSLKLRVDFKILNLILKHWTGSSEESKNASLRELLGNYFKLLKATIVKNEQVTLLNQEGWHSMEQNMIISLRSSYEAGQEWSLVVQFSQLHKLPLTSVYLQACATDNQWLHFLIFSQLHSYPPEQVRALTAQFSPELQAHLSLAFENLQLVSQREDNRDQTPTEQAILKSEAQPPRELFQVLLQSQDKPSAWRYLLSEAMHQHCPVLTVIAACIEDVSLLQCLCVWVLTSVDDDIIAEATGHINECLKQHEWNLHDLSIIWKTLLKRQNAKPLLRGFQLFQKDCPLIYMLQMYEFCWEYKNYDEAKNRLLDFQKCLMNLKTSTATTSPVIPVQWAESQASSLLHIMILQCATQYELRKLLQLLADMERFLRSNGPDFKKLSLLSQILQDTPVSISHSLLEAYSGETLQRECLQIMEELQREGLFSSARQVAQLADLPTGRLAICEVLQDLQNLKTKRQWERKEMRIAFWKKCHDRFKSNAISNKEVSEFFLSQAEATVPLQEGAAEAEETCLLLTMAGHWLCREDPSPVPQLEEMEKRIWICRIRQQAVLTAMEKESMFFLPVLNASDNPFEDLIKEFSFSKLAALNRPEYLQLDGLPSDKSCRTSLESTELEALSALVGQLLDEGNINEASRICRYFNFYHRDVVLVLHCRSLASGEVSASDLQPGVQTILTAGISVGSEGPSKRPSFPSTGSLGGQSSFVGDPPPEDQVVIDLKVLADECYHGKNYCKQVLSLYELSKELKCPYSEISAEESEVVLCKVLLSQQPDRYKKAKAFITVQRMQAETVAELVSREVVQGLLADTQESEPVGKQIYNPSDGKEAFLQLAKLCGDPNIVGTKLLDKISSVPPGELGCIVELLILAHDCFSLTCHMEGIVRVLQAARHLSHTHLAHSERYSLLVRLLTGVGRYNDMTYVFDLLNQNHRFEMLLRKKVQSNSTLKTALLDYIKRCHPGDSEKHNMVALCFSMCREIGENHEGAARTQLKLIESQPWGKVKAVTPELKNSLKKVLTLLKDAAESFSKDSCVRQGMRCVKLAKLVALQLHFLNHGQEHRVINLPKTDLLDAIISLPRFYQSFVVAEAYDFIPDWAEVLYQKVIVKGDFAYLEEFKQQRLLQASLFEEISKKFKHSKPPANANQNLKKLLKYCEDVYMCYKLAYEHGFFDIANMLLQDTKTSCYLNDRLAS</sequence>
<evidence type="ECO:0000313" key="4">
    <source>
        <dbReference type="Proteomes" id="UP000018468"/>
    </source>
</evidence>
<dbReference type="HOGENOM" id="CLU_001081_0_0_1"/>
<reference evidence="3" key="2">
    <citation type="submission" date="2025-08" db="UniProtKB">
        <authorList>
            <consortium name="Ensembl"/>
        </authorList>
    </citation>
    <scope>IDENTIFICATION</scope>
</reference>
<dbReference type="GO" id="GO:0030425">
    <property type="term" value="C:dendrite"/>
    <property type="evidence" value="ECO:0000318"/>
    <property type="project" value="GO_Central"/>
</dbReference>
<dbReference type="GO" id="GO:0008088">
    <property type="term" value="P:axo-dendritic transport"/>
    <property type="evidence" value="ECO:0000318"/>
    <property type="project" value="GO_Central"/>
</dbReference>
<dbReference type="OMA" id="ACCLNGP"/>
<dbReference type="GO" id="GO:0045202">
    <property type="term" value="C:synapse"/>
    <property type="evidence" value="ECO:0000318"/>
    <property type="project" value="GO_Central"/>
</dbReference>
<dbReference type="STRING" id="7918.ENSLOCP00000017333"/>
<dbReference type="InParanoid" id="W5N9M4"/>